<proteinExistence type="predicted"/>
<dbReference type="Pfam" id="PF00482">
    <property type="entry name" value="T2SSF"/>
    <property type="match status" value="1"/>
</dbReference>
<feature type="transmembrane region" description="Helical" evidence="6">
    <location>
        <begin position="128"/>
        <end position="150"/>
    </location>
</feature>
<gene>
    <name evidence="8" type="ORF">SAMN04489716_4753</name>
</gene>
<evidence type="ECO:0000256" key="2">
    <source>
        <dbReference type="ARBA" id="ARBA00022475"/>
    </source>
</evidence>
<evidence type="ECO:0000256" key="6">
    <source>
        <dbReference type="SAM" id="Phobius"/>
    </source>
</evidence>
<dbReference type="Gene3D" id="1.20.81.30">
    <property type="entry name" value="Type II secretion system (T2SS), domain F"/>
    <property type="match status" value="1"/>
</dbReference>
<comment type="subcellular location">
    <subcellularLocation>
        <location evidence="1">Cell membrane</location>
        <topology evidence="1">Multi-pass membrane protein</topology>
    </subcellularLocation>
</comment>
<organism evidence="8 9">
    <name type="scientific">Actinoplanes derwentensis</name>
    <dbReference type="NCBI Taxonomy" id="113562"/>
    <lineage>
        <taxon>Bacteria</taxon>
        <taxon>Bacillati</taxon>
        <taxon>Actinomycetota</taxon>
        <taxon>Actinomycetes</taxon>
        <taxon>Micromonosporales</taxon>
        <taxon>Micromonosporaceae</taxon>
        <taxon>Actinoplanes</taxon>
    </lineage>
</organism>
<feature type="domain" description="Type II secretion system protein GspF" evidence="7">
    <location>
        <begin position="167"/>
        <end position="291"/>
    </location>
</feature>
<feature type="transmembrane region" description="Helical" evidence="6">
    <location>
        <begin position="106"/>
        <end position="122"/>
    </location>
</feature>
<feature type="transmembrane region" description="Helical" evidence="6">
    <location>
        <begin position="275"/>
        <end position="296"/>
    </location>
</feature>
<dbReference type="RefSeq" id="WP_092546637.1">
    <property type="nucleotide sequence ID" value="NZ_BOMJ01000038.1"/>
</dbReference>
<feature type="transmembrane region" description="Helical" evidence="6">
    <location>
        <begin position="6"/>
        <end position="27"/>
    </location>
</feature>
<evidence type="ECO:0000313" key="9">
    <source>
        <dbReference type="Proteomes" id="UP000198688"/>
    </source>
</evidence>
<evidence type="ECO:0000256" key="3">
    <source>
        <dbReference type="ARBA" id="ARBA00022692"/>
    </source>
</evidence>
<sequence>MGGALLVIIAVAALAGAVVLVAVASTMPEMRRDRILRTLAIFTGQPDGVHVRRQVSPLGQALLDLAERLGIMLSPPGDRDRLHRMLELAGNPVAWPVQRVVRLRPMAMMALALLMCGVGNTFKGQPGAIVGAIAGVALGYAMPLILIYNASIKRQEAIQRALPDVMDVLVIGVEAGLGLDSAMDQVARSTRGPISDELHRALQEMRLGVARSEALRDLAQRTTVRDLKRLVTALIQAGELGISVAPILREHAADQRVRRRQRAEEAAQMVPVKMLFPILFCMFPAIFVVIIGPAVIQLVKTFSNS</sequence>
<evidence type="ECO:0000256" key="5">
    <source>
        <dbReference type="ARBA" id="ARBA00023136"/>
    </source>
</evidence>
<dbReference type="InterPro" id="IPR042094">
    <property type="entry name" value="T2SS_GspF_sf"/>
</dbReference>
<evidence type="ECO:0000259" key="7">
    <source>
        <dbReference type="Pfam" id="PF00482"/>
    </source>
</evidence>
<dbReference type="GO" id="GO:0005886">
    <property type="term" value="C:plasma membrane"/>
    <property type="evidence" value="ECO:0007669"/>
    <property type="project" value="UniProtKB-SubCell"/>
</dbReference>
<dbReference type="Proteomes" id="UP000198688">
    <property type="component" value="Chromosome I"/>
</dbReference>
<protein>
    <submittedName>
        <fullName evidence="8">Tight adherence protein C</fullName>
    </submittedName>
</protein>
<keyword evidence="5 6" id="KW-0472">Membrane</keyword>
<keyword evidence="3 6" id="KW-0812">Transmembrane</keyword>
<evidence type="ECO:0000313" key="8">
    <source>
        <dbReference type="EMBL" id="SDT59643.1"/>
    </source>
</evidence>
<dbReference type="InterPro" id="IPR018076">
    <property type="entry name" value="T2SS_GspF_dom"/>
</dbReference>
<dbReference type="PANTHER" id="PTHR35007">
    <property type="entry name" value="INTEGRAL MEMBRANE PROTEIN-RELATED"/>
    <property type="match status" value="1"/>
</dbReference>
<dbReference type="OrthoDB" id="3362351at2"/>
<dbReference type="EMBL" id="LT629758">
    <property type="protein sequence ID" value="SDT59643.1"/>
    <property type="molecule type" value="Genomic_DNA"/>
</dbReference>
<dbReference type="PANTHER" id="PTHR35007:SF2">
    <property type="entry name" value="PILUS ASSEMBLE PROTEIN"/>
    <property type="match status" value="1"/>
</dbReference>
<name>A0A1H2BN54_9ACTN</name>
<keyword evidence="4 6" id="KW-1133">Transmembrane helix</keyword>
<dbReference type="AlphaFoldDB" id="A0A1H2BN54"/>
<evidence type="ECO:0000256" key="1">
    <source>
        <dbReference type="ARBA" id="ARBA00004651"/>
    </source>
</evidence>
<dbReference type="STRING" id="113562.SAMN04489716_4753"/>
<evidence type="ECO:0000256" key="4">
    <source>
        <dbReference type="ARBA" id="ARBA00022989"/>
    </source>
</evidence>
<keyword evidence="9" id="KW-1185">Reference proteome</keyword>
<keyword evidence="2" id="KW-1003">Cell membrane</keyword>
<accession>A0A1H2BN54</accession>
<reference evidence="8 9" key="1">
    <citation type="submission" date="2016-10" db="EMBL/GenBank/DDBJ databases">
        <authorList>
            <person name="de Groot N.N."/>
        </authorList>
    </citation>
    <scope>NUCLEOTIDE SEQUENCE [LARGE SCALE GENOMIC DNA]</scope>
    <source>
        <strain evidence="8 9">DSM 43941</strain>
    </source>
</reference>